<sequence>MTSSYKSDWRHGKTSHARNMYMFEHQIGTDIKFVVEEGNKEIKAHKFILISRSPVLAEMFSSPESSAILQIDLPNVHGDILKVFLRYLYSDETVFTSSNVQPVLVLAKMYNVESLIKECSKWIKRTISIGTVLKILEHAYEVKEHDLLETCLHFIFKHARQILQSPKFESISPECLELLLKPDDLAVDESVVYEAAMRWAEKQCRIQNIDVTDTNKREVLGKRLHLIRFPIMDQRFFATKVSSSQILNEKEKIEIFRYQNGNTANRTKVKDFVTRGRSFAYM</sequence>
<comment type="caution">
    <text evidence="2">The sequence shown here is derived from an EMBL/GenBank/DDBJ whole genome shotgun (WGS) entry which is preliminary data.</text>
</comment>
<dbReference type="CDD" id="cd18186">
    <property type="entry name" value="BTB_POZ_ZBTB_KLHL-like"/>
    <property type="match status" value="1"/>
</dbReference>
<proteinExistence type="predicted"/>
<keyword evidence="3" id="KW-1185">Reference proteome</keyword>
<dbReference type="Pfam" id="PF00651">
    <property type="entry name" value="BTB"/>
    <property type="match status" value="1"/>
</dbReference>
<dbReference type="InterPro" id="IPR000210">
    <property type="entry name" value="BTB/POZ_dom"/>
</dbReference>
<evidence type="ECO:0000259" key="1">
    <source>
        <dbReference type="PROSITE" id="PS50097"/>
    </source>
</evidence>
<dbReference type="Proteomes" id="UP001634394">
    <property type="component" value="Unassembled WGS sequence"/>
</dbReference>
<accession>A0ABD3UDA5</accession>
<reference evidence="2 3" key="1">
    <citation type="submission" date="2024-11" db="EMBL/GenBank/DDBJ databases">
        <title>Chromosome-level genome assembly of the freshwater bivalve Anodonta woodiana.</title>
        <authorList>
            <person name="Chen X."/>
        </authorList>
    </citation>
    <scope>NUCLEOTIDE SEQUENCE [LARGE SCALE GENOMIC DNA]</scope>
    <source>
        <strain evidence="2">MN2024</strain>
        <tissue evidence="2">Gills</tissue>
    </source>
</reference>
<dbReference type="Gene3D" id="1.25.40.420">
    <property type="match status" value="1"/>
</dbReference>
<dbReference type="SUPFAM" id="SSF54695">
    <property type="entry name" value="POZ domain"/>
    <property type="match status" value="1"/>
</dbReference>
<dbReference type="SMART" id="SM00225">
    <property type="entry name" value="BTB"/>
    <property type="match status" value="1"/>
</dbReference>
<dbReference type="SMART" id="SM00875">
    <property type="entry name" value="BACK"/>
    <property type="match status" value="1"/>
</dbReference>
<feature type="domain" description="BTB" evidence="1">
    <location>
        <begin position="29"/>
        <end position="97"/>
    </location>
</feature>
<dbReference type="AlphaFoldDB" id="A0ABD3UDA5"/>
<organism evidence="2 3">
    <name type="scientific">Sinanodonta woodiana</name>
    <name type="common">Chinese pond mussel</name>
    <name type="synonym">Anodonta woodiana</name>
    <dbReference type="NCBI Taxonomy" id="1069815"/>
    <lineage>
        <taxon>Eukaryota</taxon>
        <taxon>Metazoa</taxon>
        <taxon>Spiralia</taxon>
        <taxon>Lophotrochozoa</taxon>
        <taxon>Mollusca</taxon>
        <taxon>Bivalvia</taxon>
        <taxon>Autobranchia</taxon>
        <taxon>Heteroconchia</taxon>
        <taxon>Palaeoheterodonta</taxon>
        <taxon>Unionida</taxon>
        <taxon>Unionoidea</taxon>
        <taxon>Unionidae</taxon>
        <taxon>Unioninae</taxon>
        <taxon>Sinanodonta</taxon>
    </lineage>
</organism>
<evidence type="ECO:0000313" key="3">
    <source>
        <dbReference type="Proteomes" id="UP001634394"/>
    </source>
</evidence>
<gene>
    <name evidence="2" type="ORF">ACJMK2_017867</name>
</gene>
<dbReference type="EMBL" id="JBJQND010000016">
    <property type="protein sequence ID" value="KAL3846926.1"/>
    <property type="molecule type" value="Genomic_DNA"/>
</dbReference>
<dbReference type="PROSITE" id="PS50097">
    <property type="entry name" value="BTB"/>
    <property type="match status" value="1"/>
</dbReference>
<dbReference type="PANTHER" id="PTHR45774">
    <property type="entry name" value="BTB/POZ DOMAIN-CONTAINING"/>
    <property type="match status" value="1"/>
</dbReference>
<dbReference type="InterPro" id="IPR011705">
    <property type="entry name" value="BACK"/>
</dbReference>
<dbReference type="PANTHER" id="PTHR45774:SF3">
    <property type="entry name" value="BTB (POZ) DOMAIN-CONTAINING 2B-RELATED"/>
    <property type="match status" value="1"/>
</dbReference>
<dbReference type="Gene3D" id="3.30.710.10">
    <property type="entry name" value="Potassium Channel Kv1.1, Chain A"/>
    <property type="match status" value="1"/>
</dbReference>
<dbReference type="InterPro" id="IPR011333">
    <property type="entry name" value="SKP1/BTB/POZ_sf"/>
</dbReference>
<evidence type="ECO:0000313" key="2">
    <source>
        <dbReference type="EMBL" id="KAL3846926.1"/>
    </source>
</evidence>
<protein>
    <recommendedName>
        <fullName evidence="1">BTB domain-containing protein</fullName>
    </recommendedName>
</protein>
<dbReference type="Pfam" id="PF07707">
    <property type="entry name" value="BACK"/>
    <property type="match status" value="1"/>
</dbReference>
<name>A0ABD3UDA5_SINWO</name>